<accession>A0A1J4MQ32</accession>
<dbReference type="InterPro" id="IPR018253">
    <property type="entry name" value="DnaJ_domain_CS"/>
</dbReference>
<evidence type="ECO:0000259" key="2">
    <source>
        <dbReference type="PROSITE" id="PS50076"/>
    </source>
</evidence>
<feature type="domain" description="J" evidence="2">
    <location>
        <begin position="2"/>
        <end position="68"/>
    </location>
</feature>
<evidence type="ECO:0000313" key="4">
    <source>
        <dbReference type="Proteomes" id="UP000186804"/>
    </source>
</evidence>
<dbReference type="Gene3D" id="1.10.287.110">
    <property type="entry name" value="DnaJ domain"/>
    <property type="match status" value="1"/>
</dbReference>
<protein>
    <recommendedName>
        <fullName evidence="2">J domain-containing protein</fullName>
    </recommendedName>
</protein>
<dbReference type="InterPro" id="IPR001623">
    <property type="entry name" value="DnaJ_domain"/>
</dbReference>
<evidence type="ECO:0000313" key="3">
    <source>
        <dbReference type="EMBL" id="OII76167.1"/>
    </source>
</evidence>
<comment type="caution">
    <text evidence="3">The sequence shown here is derived from an EMBL/GenBank/DDBJ whole genome shotgun (WGS) entry which is preliminary data.</text>
</comment>
<gene>
    <name evidence="3" type="ORF">cand_005650</name>
</gene>
<dbReference type="PROSITE" id="PS00636">
    <property type="entry name" value="DNAJ_1"/>
    <property type="match status" value="1"/>
</dbReference>
<dbReference type="RefSeq" id="XP_067068013.1">
    <property type="nucleotide sequence ID" value="XM_067210806.1"/>
</dbReference>
<dbReference type="GO" id="GO:0051082">
    <property type="term" value="F:unfolded protein binding"/>
    <property type="evidence" value="ECO:0007669"/>
    <property type="project" value="InterPro"/>
</dbReference>
<dbReference type="EMBL" id="LRBS01000067">
    <property type="protein sequence ID" value="OII76167.1"/>
    <property type="molecule type" value="Genomic_DNA"/>
</dbReference>
<dbReference type="PANTHER" id="PTHR45168:SF4">
    <property type="entry name" value="SIMILAR TO DNAJ HOMOLOG SUBFAMILY B MEMBER 6 (HEAT SHOCK PROTEIN J2) (HSJ-2) (MRJ) (MDJ4)"/>
    <property type="match status" value="1"/>
</dbReference>
<dbReference type="SUPFAM" id="SSF46565">
    <property type="entry name" value="Chaperone J-domain"/>
    <property type="match status" value="1"/>
</dbReference>
<dbReference type="InterPro" id="IPR043183">
    <property type="entry name" value="DNJB2/6-like"/>
</dbReference>
<proteinExistence type="predicted"/>
<dbReference type="OrthoDB" id="10250354at2759"/>
<dbReference type="PRINTS" id="PR00625">
    <property type="entry name" value="JDOMAIN"/>
</dbReference>
<dbReference type="Pfam" id="PF00226">
    <property type="entry name" value="DnaJ"/>
    <property type="match status" value="1"/>
</dbReference>
<dbReference type="AlphaFoldDB" id="A0A1J4MQ32"/>
<feature type="compositionally biased region" description="Polar residues" evidence="1">
    <location>
        <begin position="241"/>
        <end position="257"/>
    </location>
</feature>
<dbReference type="SMART" id="SM00271">
    <property type="entry name" value="DnaJ"/>
    <property type="match status" value="1"/>
</dbReference>
<feature type="compositionally biased region" description="Basic residues" evidence="1">
    <location>
        <begin position="258"/>
        <end position="270"/>
    </location>
</feature>
<dbReference type="PROSITE" id="PS50076">
    <property type="entry name" value="DNAJ_2"/>
    <property type="match status" value="1"/>
</dbReference>
<dbReference type="CDD" id="cd06257">
    <property type="entry name" value="DnaJ"/>
    <property type="match status" value="1"/>
</dbReference>
<dbReference type="PANTHER" id="PTHR45168">
    <property type="entry name" value="DNAJ HOMOLOG SUBFAMILY B MEMBER 2"/>
    <property type="match status" value="1"/>
</dbReference>
<dbReference type="GeneID" id="92364750"/>
<dbReference type="Proteomes" id="UP000186804">
    <property type="component" value="Unassembled WGS sequence"/>
</dbReference>
<dbReference type="GO" id="GO:0030544">
    <property type="term" value="F:Hsp70 protein binding"/>
    <property type="evidence" value="ECO:0007669"/>
    <property type="project" value="InterPro"/>
</dbReference>
<dbReference type="VEuPathDB" id="CryptoDB:cand_005650"/>
<sequence>MDYYNLLGVSRHATDDEIRKAYRRLALKWHPDKNPDNRAETEEMFKRIAEAYEVLSDPDKRRRYDTYGINGANSSDNNVDFDEFHRQFSMGHASRIFEEFFGTDNIFDIFSGNDISSRFISRNISNSSPFDRLQSEMFGRFGQFSRSFGFDGATHSFSSTSFSSGMNMTGGSSRSISQTTSVINGKVVTRTTTTERLADGTTRESIQEIEDDGRGNRIVRDLSGPSSIENHSRMLQGSNYHLTQNRSDTPSNSLYRTRSQRKSNHYFHKF</sequence>
<reference evidence="3 4" key="1">
    <citation type="submission" date="2016-10" db="EMBL/GenBank/DDBJ databases">
        <title>Reductive evolution of mitochondrial metabolism and differential evolution of invasion-related proteins in Cryptosporidium.</title>
        <authorList>
            <person name="Liu S."/>
            <person name="Roellig D.M."/>
            <person name="Guo Y."/>
            <person name="Li N."/>
            <person name="Frace M.A."/>
            <person name="Tang K."/>
            <person name="Zhang L."/>
            <person name="Feng Y."/>
            <person name="Xiao L."/>
        </authorList>
    </citation>
    <scope>NUCLEOTIDE SEQUENCE [LARGE SCALE GENOMIC DNA]</scope>
    <source>
        <strain evidence="3">30847</strain>
    </source>
</reference>
<dbReference type="InterPro" id="IPR036869">
    <property type="entry name" value="J_dom_sf"/>
</dbReference>
<keyword evidence="4" id="KW-1185">Reference proteome</keyword>
<feature type="region of interest" description="Disordered" evidence="1">
    <location>
        <begin position="241"/>
        <end position="270"/>
    </location>
</feature>
<organism evidence="3 4">
    <name type="scientific">Cryptosporidium andersoni</name>
    <dbReference type="NCBI Taxonomy" id="117008"/>
    <lineage>
        <taxon>Eukaryota</taxon>
        <taxon>Sar</taxon>
        <taxon>Alveolata</taxon>
        <taxon>Apicomplexa</taxon>
        <taxon>Conoidasida</taxon>
        <taxon>Coccidia</taxon>
        <taxon>Eucoccidiorida</taxon>
        <taxon>Eimeriorina</taxon>
        <taxon>Cryptosporidiidae</taxon>
        <taxon>Cryptosporidium</taxon>
    </lineage>
</organism>
<evidence type="ECO:0000256" key="1">
    <source>
        <dbReference type="SAM" id="MobiDB-lite"/>
    </source>
</evidence>
<name>A0A1J4MQ32_9CRYT</name>